<keyword evidence="11 14" id="KW-1133">Transmembrane helix</keyword>
<evidence type="ECO:0000256" key="2">
    <source>
        <dbReference type="ARBA" id="ARBA00004651"/>
    </source>
</evidence>
<dbReference type="RefSeq" id="WP_120108268.1">
    <property type="nucleotide sequence ID" value="NZ_QXQB01000001.1"/>
</dbReference>
<dbReference type="GO" id="GO:0004721">
    <property type="term" value="F:phosphoprotein phosphatase activity"/>
    <property type="evidence" value="ECO:0007669"/>
    <property type="project" value="TreeGrafter"/>
</dbReference>
<comment type="subcellular location">
    <subcellularLocation>
        <location evidence="2">Cell membrane</location>
        <topology evidence="2">Multi-pass membrane protein</topology>
    </subcellularLocation>
</comment>
<evidence type="ECO:0000256" key="5">
    <source>
        <dbReference type="ARBA" id="ARBA00022553"/>
    </source>
</evidence>
<keyword evidence="4" id="KW-1003">Cell membrane</keyword>
<evidence type="ECO:0000256" key="4">
    <source>
        <dbReference type="ARBA" id="ARBA00022475"/>
    </source>
</evidence>
<dbReference type="Gene3D" id="3.30.565.10">
    <property type="entry name" value="Histidine kinase-like ATPase, C-terminal domain"/>
    <property type="match status" value="1"/>
</dbReference>
<evidence type="ECO:0000256" key="3">
    <source>
        <dbReference type="ARBA" id="ARBA00012438"/>
    </source>
</evidence>
<sequence>MRLFIREHIPLTLIVLLQLIIVTAVFYLDGYRSWEVAAYAALLGLCVFGAYLGYRYATHRSFYQMLGRQDMTIEETTSVAGSAPLPAAMRDWLAQQYKSYDQLRLEAERNRENHVTFINRWVHQMKTPLSVLELMLQEDDSERGASMREETDRLRKGLETVLYLSRLETFEQDFAVERVNLREWANEVILHNRRLFIRSGVFPRLEADEELAVHADRKWLSFILEQLLANAVNYSKQGSGGSVVVAAYRSERGTVVEVRDQGAGIPPSDLKRIFQPYFTGENGRSFKESTGMGLYLVKSAMDRMGYPVEAESRVGEGTIMRLIFPQ</sequence>
<dbReference type="EC" id="2.7.13.3" evidence="3"/>
<evidence type="ECO:0000256" key="10">
    <source>
        <dbReference type="ARBA" id="ARBA00022840"/>
    </source>
</evidence>
<protein>
    <recommendedName>
        <fullName evidence="3">histidine kinase</fullName>
        <ecNumber evidence="3">2.7.13.3</ecNumber>
    </recommendedName>
</protein>
<dbReference type="EMBL" id="QXQB01000001">
    <property type="protein sequence ID" value="RJX41682.1"/>
    <property type="molecule type" value="Genomic_DNA"/>
</dbReference>
<evidence type="ECO:0000313" key="16">
    <source>
        <dbReference type="EMBL" id="RJX41682.1"/>
    </source>
</evidence>
<evidence type="ECO:0000256" key="1">
    <source>
        <dbReference type="ARBA" id="ARBA00000085"/>
    </source>
</evidence>
<keyword evidence="6" id="KW-0808">Transferase</keyword>
<dbReference type="GO" id="GO:0005886">
    <property type="term" value="C:plasma membrane"/>
    <property type="evidence" value="ECO:0007669"/>
    <property type="project" value="UniProtKB-SubCell"/>
</dbReference>
<evidence type="ECO:0000256" key="9">
    <source>
        <dbReference type="ARBA" id="ARBA00022777"/>
    </source>
</evidence>
<dbReference type="GO" id="GO:0016036">
    <property type="term" value="P:cellular response to phosphate starvation"/>
    <property type="evidence" value="ECO:0007669"/>
    <property type="project" value="TreeGrafter"/>
</dbReference>
<dbReference type="InterPro" id="IPR004358">
    <property type="entry name" value="Sig_transdc_His_kin-like_C"/>
</dbReference>
<dbReference type="OrthoDB" id="9780487at2"/>
<reference evidence="16 17" key="1">
    <citation type="submission" date="2018-09" db="EMBL/GenBank/DDBJ databases">
        <title>Paenibacillus aracenensis nov. sp. isolated from a cave in southern Spain.</title>
        <authorList>
            <person name="Jurado V."/>
            <person name="Gutierrez-Patricio S."/>
            <person name="Gonzalez-Pimentel J.L."/>
            <person name="Miller A.Z."/>
            <person name="Laiz L."/>
            <person name="Saiz-Jimenez C."/>
        </authorList>
    </citation>
    <scope>NUCLEOTIDE SEQUENCE [LARGE SCALE GENOMIC DNA]</scope>
    <source>
        <strain evidence="16 17">JCM 19203</strain>
    </source>
</reference>
<feature type="transmembrane region" description="Helical" evidence="14">
    <location>
        <begin position="34"/>
        <end position="54"/>
    </location>
</feature>
<keyword evidence="13 14" id="KW-0472">Membrane</keyword>
<evidence type="ECO:0000256" key="8">
    <source>
        <dbReference type="ARBA" id="ARBA00022741"/>
    </source>
</evidence>
<keyword evidence="10" id="KW-0067">ATP-binding</keyword>
<comment type="caution">
    <text evidence="16">The sequence shown here is derived from an EMBL/GenBank/DDBJ whole genome shotgun (WGS) entry which is preliminary data.</text>
</comment>
<dbReference type="PRINTS" id="PR00344">
    <property type="entry name" value="BCTRLSENSOR"/>
</dbReference>
<dbReference type="PANTHER" id="PTHR45453">
    <property type="entry name" value="PHOSPHATE REGULON SENSOR PROTEIN PHOR"/>
    <property type="match status" value="1"/>
</dbReference>
<keyword evidence="17" id="KW-1185">Reference proteome</keyword>
<evidence type="ECO:0000256" key="12">
    <source>
        <dbReference type="ARBA" id="ARBA00023012"/>
    </source>
</evidence>
<evidence type="ECO:0000313" key="17">
    <source>
        <dbReference type="Proteomes" id="UP000267798"/>
    </source>
</evidence>
<dbReference type="SUPFAM" id="SSF55874">
    <property type="entry name" value="ATPase domain of HSP90 chaperone/DNA topoisomerase II/histidine kinase"/>
    <property type="match status" value="1"/>
</dbReference>
<evidence type="ECO:0000256" key="14">
    <source>
        <dbReference type="SAM" id="Phobius"/>
    </source>
</evidence>
<dbReference type="GO" id="GO:0005524">
    <property type="term" value="F:ATP binding"/>
    <property type="evidence" value="ECO:0007669"/>
    <property type="project" value="UniProtKB-KW"/>
</dbReference>
<proteinExistence type="predicted"/>
<evidence type="ECO:0000256" key="6">
    <source>
        <dbReference type="ARBA" id="ARBA00022679"/>
    </source>
</evidence>
<name>A0A3A6PID2_9BACL</name>
<dbReference type="InterPro" id="IPR003661">
    <property type="entry name" value="HisK_dim/P_dom"/>
</dbReference>
<dbReference type="GO" id="GO:0000155">
    <property type="term" value="F:phosphorelay sensor kinase activity"/>
    <property type="evidence" value="ECO:0007669"/>
    <property type="project" value="InterPro"/>
</dbReference>
<dbReference type="Pfam" id="PF02518">
    <property type="entry name" value="HATPase_c"/>
    <property type="match status" value="1"/>
</dbReference>
<dbReference type="SMART" id="SM00387">
    <property type="entry name" value="HATPase_c"/>
    <property type="match status" value="1"/>
</dbReference>
<comment type="catalytic activity">
    <reaction evidence="1">
        <text>ATP + protein L-histidine = ADP + protein N-phospho-L-histidine.</text>
        <dbReference type="EC" id="2.7.13.3"/>
    </reaction>
</comment>
<keyword evidence="7 14" id="KW-0812">Transmembrane</keyword>
<evidence type="ECO:0000256" key="7">
    <source>
        <dbReference type="ARBA" id="ARBA00022692"/>
    </source>
</evidence>
<organism evidence="16 17">
    <name type="scientific">Paenibacillus pinisoli</name>
    <dbReference type="NCBI Taxonomy" id="1276110"/>
    <lineage>
        <taxon>Bacteria</taxon>
        <taxon>Bacillati</taxon>
        <taxon>Bacillota</taxon>
        <taxon>Bacilli</taxon>
        <taxon>Bacillales</taxon>
        <taxon>Paenibacillaceae</taxon>
        <taxon>Paenibacillus</taxon>
    </lineage>
</organism>
<evidence type="ECO:0000259" key="15">
    <source>
        <dbReference type="PROSITE" id="PS50109"/>
    </source>
</evidence>
<gene>
    <name evidence="16" type="ORF">D3P09_06960</name>
</gene>
<keyword evidence="5" id="KW-0597">Phosphoprotein</keyword>
<dbReference type="PANTHER" id="PTHR45453:SF2">
    <property type="entry name" value="HISTIDINE KINASE"/>
    <property type="match status" value="1"/>
</dbReference>
<dbReference type="InterPro" id="IPR050351">
    <property type="entry name" value="BphY/WalK/GraS-like"/>
</dbReference>
<evidence type="ECO:0000256" key="11">
    <source>
        <dbReference type="ARBA" id="ARBA00022989"/>
    </source>
</evidence>
<keyword evidence="8" id="KW-0547">Nucleotide-binding</keyword>
<feature type="transmembrane region" description="Helical" evidence="14">
    <location>
        <begin position="9"/>
        <end position="28"/>
    </location>
</feature>
<feature type="domain" description="Histidine kinase" evidence="15">
    <location>
        <begin position="120"/>
        <end position="326"/>
    </location>
</feature>
<dbReference type="PROSITE" id="PS50109">
    <property type="entry name" value="HIS_KIN"/>
    <property type="match status" value="1"/>
</dbReference>
<dbReference type="InterPro" id="IPR003594">
    <property type="entry name" value="HATPase_dom"/>
</dbReference>
<dbReference type="Proteomes" id="UP000267798">
    <property type="component" value="Unassembled WGS sequence"/>
</dbReference>
<dbReference type="InterPro" id="IPR005467">
    <property type="entry name" value="His_kinase_dom"/>
</dbReference>
<keyword evidence="9 16" id="KW-0418">Kinase</keyword>
<evidence type="ECO:0000256" key="13">
    <source>
        <dbReference type="ARBA" id="ARBA00023136"/>
    </source>
</evidence>
<accession>A0A3A6PID2</accession>
<keyword evidence="12" id="KW-0902">Two-component regulatory system</keyword>
<dbReference type="AlphaFoldDB" id="A0A3A6PID2"/>
<dbReference type="CDD" id="cd00082">
    <property type="entry name" value="HisKA"/>
    <property type="match status" value="1"/>
</dbReference>
<dbReference type="InterPro" id="IPR036890">
    <property type="entry name" value="HATPase_C_sf"/>
</dbReference>